<dbReference type="Proteomes" id="UP000545286">
    <property type="component" value="Unassembled WGS sequence"/>
</dbReference>
<dbReference type="EMBL" id="JACHWJ010000002">
    <property type="protein sequence ID" value="MBB2957345.1"/>
    <property type="molecule type" value="Genomic_DNA"/>
</dbReference>
<dbReference type="Pfam" id="PF13524">
    <property type="entry name" value="Glyco_trans_1_2"/>
    <property type="match status" value="1"/>
</dbReference>
<comment type="caution">
    <text evidence="2">The sequence shown here is derived from an EMBL/GenBank/DDBJ whole genome shotgun (WGS) entry which is preliminary data.</text>
</comment>
<protein>
    <submittedName>
        <fullName evidence="2">Spore maturation protein CgeB</fullName>
    </submittedName>
</protein>
<evidence type="ECO:0000259" key="1">
    <source>
        <dbReference type="Pfam" id="PF13524"/>
    </source>
</evidence>
<sequence length="332" mass="36768">MISRAKNLVRAVRSRAARALGSGAGERPLTWAIKVPAPDSPEGDVWGDVFYAEDLAKALRRLGQTVYVDRWETRNRPDPSIPDDVAVHLRGFHRPELVDGSVNILWIISHPDWVSEDELDLPFDLRLAASVPWAAVMSRPDREIRPLLQATNADRFTPAPQPGDLESDVLFVGRSRNVFRPIVRDSIAAGADLDVYGDLWEQFIDKRHIKSEYLDNAAAPGAYRGARIVLNDHWDDMARHGFVSNRLFDAVAAGAIVVSDEITGGFPVEFGDSVRTYSSVDELRGLLAAGNHGWPTEEQRAATARKVAEFHSFDARAMTLLVSARELLAARS</sequence>
<feature type="domain" description="Spore protein YkvP/CgeB glycosyl transferase-like" evidence="1">
    <location>
        <begin position="176"/>
        <end position="321"/>
    </location>
</feature>
<dbReference type="InterPro" id="IPR055259">
    <property type="entry name" value="YkvP/CgeB_Glyco_trans-like"/>
</dbReference>
<dbReference type="AlphaFoldDB" id="A0A7W4UMT7"/>
<keyword evidence="3" id="KW-1185">Reference proteome</keyword>
<reference evidence="2 3" key="1">
    <citation type="submission" date="2020-08" db="EMBL/GenBank/DDBJ databases">
        <title>Sequencing the genomes of 1000 actinobacteria strains.</title>
        <authorList>
            <person name="Klenk H.-P."/>
        </authorList>
    </citation>
    <scope>NUCLEOTIDE SEQUENCE [LARGE SCALE GENOMIC DNA]</scope>
    <source>
        <strain evidence="2 3">DSM 20419</strain>
    </source>
</reference>
<gene>
    <name evidence="2" type="ORF">FHX72_001482</name>
</gene>
<name>A0A7W4UMT7_9MICO</name>
<proteinExistence type="predicted"/>
<organism evidence="2 3">
    <name type="scientific">Pseudoclavibacter helvolus</name>
    <dbReference type="NCBI Taxonomy" id="255205"/>
    <lineage>
        <taxon>Bacteria</taxon>
        <taxon>Bacillati</taxon>
        <taxon>Actinomycetota</taxon>
        <taxon>Actinomycetes</taxon>
        <taxon>Micrococcales</taxon>
        <taxon>Microbacteriaceae</taxon>
        <taxon>Pseudoclavibacter</taxon>
    </lineage>
</organism>
<accession>A0A7W4UMT7</accession>
<evidence type="ECO:0000313" key="2">
    <source>
        <dbReference type="EMBL" id="MBB2957345.1"/>
    </source>
</evidence>
<evidence type="ECO:0000313" key="3">
    <source>
        <dbReference type="Proteomes" id="UP000545286"/>
    </source>
</evidence>
<dbReference type="RefSeq" id="WP_183624102.1">
    <property type="nucleotide sequence ID" value="NZ_JACHWJ010000002.1"/>
</dbReference>